<dbReference type="InterPro" id="IPR052705">
    <property type="entry name" value="Gliding_Motility_GTPase"/>
</dbReference>
<evidence type="ECO:0000313" key="1">
    <source>
        <dbReference type="EMBL" id="ABW68176.1"/>
    </source>
</evidence>
<dbReference type="PANTHER" id="PTHR42708:SF1">
    <property type="entry name" value="GLIDING MOTILITY PROTEIN MGLA"/>
    <property type="match status" value="1"/>
</dbReference>
<dbReference type="Proteomes" id="UP000008561">
    <property type="component" value="Chromosome"/>
</dbReference>
<dbReference type="eggNOG" id="COG1100">
    <property type="taxonomic scope" value="Bacteria"/>
</dbReference>
<evidence type="ECO:0000313" key="2">
    <source>
        <dbReference type="Proteomes" id="UP000008561"/>
    </source>
</evidence>
<dbReference type="Pfam" id="PF00071">
    <property type="entry name" value="Ras"/>
    <property type="match status" value="1"/>
</dbReference>
<dbReference type="GO" id="GO:0003924">
    <property type="term" value="F:GTPase activity"/>
    <property type="evidence" value="ECO:0007669"/>
    <property type="project" value="InterPro"/>
</dbReference>
<dbReference type="PANTHER" id="PTHR42708">
    <property type="entry name" value="ATP/GTP-BINDING PROTEIN-RELATED"/>
    <property type="match status" value="1"/>
</dbReference>
<accession>A8ZVI9</accession>
<dbReference type="HOGENOM" id="CLU_077110_0_0_7"/>
<dbReference type="Gene3D" id="3.40.50.300">
    <property type="entry name" value="P-loop containing nucleotide triphosphate hydrolases"/>
    <property type="match status" value="1"/>
</dbReference>
<name>A8ZVI9_DESOH</name>
<proteinExistence type="predicted"/>
<dbReference type="AlphaFoldDB" id="A8ZVI9"/>
<dbReference type="GO" id="GO:0005525">
    <property type="term" value="F:GTP binding"/>
    <property type="evidence" value="ECO:0007669"/>
    <property type="project" value="InterPro"/>
</dbReference>
<dbReference type="InterPro" id="IPR027417">
    <property type="entry name" value="P-loop_NTPase"/>
</dbReference>
<dbReference type="RefSeq" id="WP_012175788.1">
    <property type="nucleotide sequence ID" value="NC_009943.1"/>
</dbReference>
<keyword evidence="2" id="KW-1185">Reference proteome</keyword>
<dbReference type="STRING" id="96561.Dole_2372"/>
<dbReference type="InterPro" id="IPR001806">
    <property type="entry name" value="Small_GTPase"/>
</dbReference>
<sequence length="204" mass="23252">MAVFNINKREIECKIVYYGPGRGGKTTNLEYVFKAYKKQVKSEMVSIDTEGDRTLFFDFLPMDLGKIKGCDVRVQLFTVPGQVQYSSTRKLVLKGVDGVVFVADSMEVRREKNMLSLKDLQQNLKEYNMSIFKTPLILQYNKRDLADDGIPLMSVEQMEKDLNRQLKVPSFEASAVNGKGVGQTLQACLRLTLQHLQKQLQWAS</sequence>
<dbReference type="CDD" id="cd00882">
    <property type="entry name" value="Ras_like_GTPase"/>
    <property type="match status" value="1"/>
</dbReference>
<dbReference type="EMBL" id="CP000859">
    <property type="protein sequence ID" value="ABW68176.1"/>
    <property type="molecule type" value="Genomic_DNA"/>
</dbReference>
<reference evidence="1 2" key="1">
    <citation type="submission" date="2007-10" db="EMBL/GenBank/DDBJ databases">
        <title>Complete sequence of Desulfococcus oleovorans Hxd3.</title>
        <authorList>
            <consortium name="US DOE Joint Genome Institute"/>
            <person name="Copeland A."/>
            <person name="Lucas S."/>
            <person name="Lapidus A."/>
            <person name="Barry K."/>
            <person name="Glavina del Rio T."/>
            <person name="Dalin E."/>
            <person name="Tice H."/>
            <person name="Pitluck S."/>
            <person name="Kiss H."/>
            <person name="Brettin T."/>
            <person name="Bruce D."/>
            <person name="Detter J.C."/>
            <person name="Han C."/>
            <person name="Schmutz J."/>
            <person name="Larimer F."/>
            <person name="Land M."/>
            <person name="Hauser L."/>
            <person name="Kyrpides N."/>
            <person name="Kim E."/>
            <person name="Wawrik B."/>
            <person name="Richardson P."/>
        </authorList>
    </citation>
    <scope>NUCLEOTIDE SEQUENCE [LARGE SCALE GENOMIC DNA]</scope>
    <source>
        <strain evidence="2">DSM 6200 / JCM 39069 / Hxd3</strain>
    </source>
</reference>
<organism evidence="1 2">
    <name type="scientific">Desulfosudis oleivorans (strain DSM 6200 / JCM 39069 / Hxd3)</name>
    <name type="common">Desulfococcus oleovorans</name>
    <dbReference type="NCBI Taxonomy" id="96561"/>
    <lineage>
        <taxon>Bacteria</taxon>
        <taxon>Pseudomonadati</taxon>
        <taxon>Thermodesulfobacteriota</taxon>
        <taxon>Desulfobacteria</taxon>
        <taxon>Desulfobacterales</taxon>
        <taxon>Desulfosudaceae</taxon>
        <taxon>Desulfosudis</taxon>
    </lineage>
</organism>
<protein>
    <submittedName>
        <fullName evidence="1">Gliding motility protein (MglA)</fullName>
    </submittedName>
</protein>
<dbReference type="OrthoDB" id="9779858at2"/>
<gene>
    <name evidence="1" type="ordered locus">Dole_2372</name>
</gene>
<dbReference type="SUPFAM" id="SSF52540">
    <property type="entry name" value="P-loop containing nucleoside triphosphate hydrolases"/>
    <property type="match status" value="1"/>
</dbReference>
<dbReference type="KEGG" id="dol:Dole_2372"/>